<proteinExistence type="predicted"/>
<protein>
    <submittedName>
        <fullName evidence="1">Uncharacterized protein</fullName>
    </submittedName>
</protein>
<name>A0AAD9X6F1_9ROSI</name>
<dbReference type="AlphaFoldDB" id="A0AAD9X6F1"/>
<reference evidence="1" key="1">
    <citation type="journal article" date="2023" name="Plant J.">
        <title>Genome sequences and population genomics provide insights into the demographic history, inbreeding, and mutation load of two 'living fossil' tree species of Dipteronia.</title>
        <authorList>
            <person name="Feng Y."/>
            <person name="Comes H.P."/>
            <person name="Chen J."/>
            <person name="Zhu S."/>
            <person name="Lu R."/>
            <person name="Zhang X."/>
            <person name="Li P."/>
            <person name="Qiu J."/>
            <person name="Olsen K.M."/>
            <person name="Qiu Y."/>
        </authorList>
    </citation>
    <scope>NUCLEOTIDE SEQUENCE</scope>
    <source>
        <strain evidence="1">KIB01</strain>
    </source>
</reference>
<dbReference type="Proteomes" id="UP001280121">
    <property type="component" value="Unassembled WGS sequence"/>
</dbReference>
<organism evidence="1 2">
    <name type="scientific">Dipteronia dyeriana</name>
    <dbReference type="NCBI Taxonomy" id="168575"/>
    <lineage>
        <taxon>Eukaryota</taxon>
        <taxon>Viridiplantae</taxon>
        <taxon>Streptophyta</taxon>
        <taxon>Embryophyta</taxon>
        <taxon>Tracheophyta</taxon>
        <taxon>Spermatophyta</taxon>
        <taxon>Magnoliopsida</taxon>
        <taxon>eudicotyledons</taxon>
        <taxon>Gunneridae</taxon>
        <taxon>Pentapetalae</taxon>
        <taxon>rosids</taxon>
        <taxon>malvids</taxon>
        <taxon>Sapindales</taxon>
        <taxon>Sapindaceae</taxon>
        <taxon>Hippocastanoideae</taxon>
        <taxon>Acereae</taxon>
        <taxon>Dipteronia</taxon>
    </lineage>
</organism>
<evidence type="ECO:0000313" key="2">
    <source>
        <dbReference type="Proteomes" id="UP001280121"/>
    </source>
</evidence>
<gene>
    <name evidence="1" type="ORF">Ddye_013617</name>
</gene>
<sequence length="102" mass="11328">MLGSTNPLYQPNRTGFGFGSNDIGMNLLSRGAMNDTNSMHVPDFYNNIETPSFKDFGTYGIWNPSYGTTPGNNNESIGTRNVTFSYPNSNPNYFNNNNVELI</sequence>
<evidence type="ECO:0000313" key="1">
    <source>
        <dbReference type="EMBL" id="KAK2653761.1"/>
    </source>
</evidence>
<dbReference type="EMBL" id="JANJYI010000004">
    <property type="protein sequence ID" value="KAK2653761.1"/>
    <property type="molecule type" value="Genomic_DNA"/>
</dbReference>
<comment type="caution">
    <text evidence="1">The sequence shown here is derived from an EMBL/GenBank/DDBJ whole genome shotgun (WGS) entry which is preliminary data.</text>
</comment>
<keyword evidence="2" id="KW-1185">Reference proteome</keyword>
<accession>A0AAD9X6F1</accession>